<evidence type="ECO:0000313" key="4">
    <source>
        <dbReference type="Proteomes" id="UP000248340"/>
    </source>
</evidence>
<dbReference type="VEuPathDB" id="FungiDB:BO82DRAFT_432105"/>
<keyword evidence="2" id="KW-0732">Signal</keyword>
<evidence type="ECO:0000256" key="1">
    <source>
        <dbReference type="SAM" id="MobiDB-lite"/>
    </source>
</evidence>
<dbReference type="AlphaFoldDB" id="A0A319C972"/>
<dbReference type="SUPFAM" id="SSF51695">
    <property type="entry name" value="PLC-like phosphodiesterases"/>
    <property type="match status" value="1"/>
</dbReference>
<dbReference type="EMBL" id="KZ821698">
    <property type="protein sequence ID" value="PYH81995.1"/>
    <property type="molecule type" value="Genomic_DNA"/>
</dbReference>
<dbReference type="PANTHER" id="PTHR13593:SF140">
    <property type="entry name" value="PLC-LIKE PHOSPHODIESTERASE"/>
    <property type="match status" value="1"/>
</dbReference>
<evidence type="ECO:0000313" key="3">
    <source>
        <dbReference type="EMBL" id="PYH81995.1"/>
    </source>
</evidence>
<feature type="signal peptide" evidence="2">
    <location>
        <begin position="1"/>
        <end position="20"/>
    </location>
</feature>
<evidence type="ECO:0000256" key="2">
    <source>
        <dbReference type="SAM" id="SignalP"/>
    </source>
</evidence>
<sequence>MRLIAHLLPLLLAGILPSYAKDEATTITSAGDGALVLTGSITTSISEATLPTGDYLSYASTITLSNHHTTGTSTKVGVSTITDASSSGNATATTTSSRSSTSSNSVTLLMGGGHHTMNGTANATTTSTTSATSTPVVNTQPCNGYSDFCSRKYSNITMVAAHNSPFVKSGNAAANQAYKVTDQLNDGIRMLQFQTHLINGTLYLCHTSCEMLNVGTLEDYLTTVTTWIKTHPYDVVTILIGNYDYVDPGNFTAPVQNSGLMDYVWTPPKIPMALDDWPTLSNMILSGKRAVVFMDYQANQTAYPWLMDEFSQMWETPFSPTDAAFPCTEQRPPDLSVQDAKNRMYMANHNLNLDVSIGSISLLIPNTAMLNQTNAVSGYASLGLMAENCTDTWGRPPNFLLVDYYNYGNFNGSVFEVAAEMNNVTYSGTCCGTASAAPIVLPGPNMLVVLRHEGAAEPRGPVARLDRRGLLGRGISQRAPPPAIERVRRLPSFLRES</sequence>
<dbReference type="GO" id="GO:0008081">
    <property type="term" value="F:phosphoric diester hydrolase activity"/>
    <property type="evidence" value="ECO:0007669"/>
    <property type="project" value="InterPro"/>
</dbReference>
<dbReference type="InterPro" id="IPR051057">
    <property type="entry name" value="PI-PLC_domain"/>
</dbReference>
<dbReference type="PANTHER" id="PTHR13593">
    <property type="match status" value="1"/>
</dbReference>
<dbReference type="OrthoDB" id="7984201at2759"/>
<dbReference type="GeneID" id="37143503"/>
<feature type="compositionally biased region" description="Low complexity" evidence="1">
    <location>
        <begin position="83"/>
        <end position="107"/>
    </location>
</feature>
<dbReference type="Pfam" id="PF26146">
    <property type="entry name" value="PI-PLC_X"/>
    <property type="match status" value="1"/>
</dbReference>
<dbReference type="STRING" id="1448315.A0A319C972"/>
<gene>
    <name evidence="3" type="ORF">BO82DRAFT_432105</name>
</gene>
<protein>
    <submittedName>
        <fullName evidence="3">PLC-like phosphodiesterase</fullName>
    </submittedName>
</protein>
<organism evidence="3 4">
    <name type="scientific">Aspergillus uvarum CBS 121591</name>
    <dbReference type="NCBI Taxonomy" id="1448315"/>
    <lineage>
        <taxon>Eukaryota</taxon>
        <taxon>Fungi</taxon>
        <taxon>Dikarya</taxon>
        <taxon>Ascomycota</taxon>
        <taxon>Pezizomycotina</taxon>
        <taxon>Eurotiomycetes</taxon>
        <taxon>Eurotiomycetidae</taxon>
        <taxon>Eurotiales</taxon>
        <taxon>Aspergillaceae</taxon>
        <taxon>Aspergillus</taxon>
        <taxon>Aspergillus subgen. Circumdati</taxon>
    </lineage>
</organism>
<dbReference type="CDD" id="cd08588">
    <property type="entry name" value="PI-PLCc_At5g67130_like"/>
    <property type="match status" value="1"/>
</dbReference>
<dbReference type="Proteomes" id="UP000248340">
    <property type="component" value="Unassembled WGS sequence"/>
</dbReference>
<dbReference type="GO" id="GO:0006629">
    <property type="term" value="P:lipid metabolic process"/>
    <property type="evidence" value="ECO:0007669"/>
    <property type="project" value="InterPro"/>
</dbReference>
<feature type="chain" id="PRO_5016360410" evidence="2">
    <location>
        <begin position="21"/>
        <end position="497"/>
    </location>
</feature>
<feature type="region of interest" description="Disordered" evidence="1">
    <location>
        <begin position="83"/>
        <end position="136"/>
    </location>
</feature>
<dbReference type="Gene3D" id="3.20.20.190">
    <property type="entry name" value="Phosphatidylinositol (PI) phosphodiesterase"/>
    <property type="match status" value="1"/>
</dbReference>
<keyword evidence="4" id="KW-1185">Reference proteome</keyword>
<accession>A0A319C972</accession>
<dbReference type="RefSeq" id="XP_025492195.1">
    <property type="nucleotide sequence ID" value="XM_025640761.1"/>
</dbReference>
<dbReference type="InterPro" id="IPR017946">
    <property type="entry name" value="PLC-like_Pdiesterase_TIM-brl"/>
</dbReference>
<feature type="compositionally biased region" description="Low complexity" evidence="1">
    <location>
        <begin position="120"/>
        <end position="134"/>
    </location>
</feature>
<reference evidence="3 4" key="1">
    <citation type="submission" date="2016-12" db="EMBL/GenBank/DDBJ databases">
        <title>The genomes of Aspergillus section Nigri reveals drivers in fungal speciation.</title>
        <authorList>
            <consortium name="DOE Joint Genome Institute"/>
            <person name="Vesth T.C."/>
            <person name="Nybo J."/>
            <person name="Theobald S."/>
            <person name="Brandl J."/>
            <person name="Frisvad J.C."/>
            <person name="Nielsen K.F."/>
            <person name="Lyhne E.K."/>
            <person name="Kogle M.E."/>
            <person name="Kuo A."/>
            <person name="Riley R."/>
            <person name="Clum A."/>
            <person name="Nolan M."/>
            <person name="Lipzen A."/>
            <person name="Salamov A."/>
            <person name="Henrissat B."/>
            <person name="Wiebenga A."/>
            <person name="De Vries R.P."/>
            <person name="Grigoriev I.V."/>
            <person name="Mortensen U.H."/>
            <person name="Andersen M.R."/>
            <person name="Baker S.E."/>
        </authorList>
    </citation>
    <scope>NUCLEOTIDE SEQUENCE [LARGE SCALE GENOMIC DNA]</scope>
    <source>
        <strain evidence="3 4">CBS 121591</strain>
    </source>
</reference>
<proteinExistence type="predicted"/>
<name>A0A319C972_9EURO</name>